<evidence type="ECO:0000259" key="2">
    <source>
        <dbReference type="Pfam" id="PF11838"/>
    </source>
</evidence>
<dbReference type="PANTHER" id="PTHR11533:SF294">
    <property type="entry name" value="THYROTROPIN-RELEASING HORMONE-DEGRADING ECTOENZYME"/>
    <property type="match status" value="1"/>
</dbReference>
<dbReference type="EMBL" id="CAJHNH020003029">
    <property type="protein sequence ID" value="CAG5128370.1"/>
    <property type="molecule type" value="Genomic_DNA"/>
</dbReference>
<dbReference type="InterPro" id="IPR024571">
    <property type="entry name" value="ERAP1-like_C_dom"/>
</dbReference>
<comment type="caution">
    <text evidence="3">The sequence shown here is derived from an EMBL/GenBank/DDBJ whole genome shotgun (WGS) entry which is preliminary data.</text>
</comment>
<dbReference type="GO" id="GO:0043171">
    <property type="term" value="P:peptide catabolic process"/>
    <property type="evidence" value="ECO:0007669"/>
    <property type="project" value="TreeGrafter"/>
</dbReference>
<dbReference type="GO" id="GO:0042277">
    <property type="term" value="F:peptide binding"/>
    <property type="evidence" value="ECO:0007669"/>
    <property type="project" value="TreeGrafter"/>
</dbReference>
<comment type="similarity">
    <text evidence="1">Belongs to the peptidase M1 family.</text>
</comment>
<protein>
    <recommendedName>
        <fullName evidence="2">ERAP1-like C-terminal domain-containing protein</fullName>
    </recommendedName>
</protein>
<dbReference type="GO" id="GO:0008270">
    <property type="term" value="F:zinc ion binding"/>
    <property type="evidence" value="ECO:0007669"/>
    <property type="project" value="TreeGrafter"/>
</dbReference>
<reference evidence="3" key="1">
    <citation type="submission" date="2021-04" db="EMBL/GenBank/DDBJ databases">
        <authorList>
            <consortium name="Molecular Ecology Group"/>
        </authorList>
    </citation>
    <scope>NUCLEOTIDE SEQUENCE</scope>
</reference>
<proteinExistence type="inferred from homology"/>
<gene>
    <name evidence="3" type="ORF">CUNI_LOCUS13928</name>
</gene>
<evidence type="ECO:0000313" key="3">
    <source>
        <dbReference type="EMBL" id="CAG5128370.1"/>
    </source>
</evidence>
<dbReference type="AlphaFoldDB" id="A0A8S3ZL47"/>
<dbReference type="OrthoDB" id="510539at2759"/>
<dbReference type="GO" id="GO:0006508">
    <property type="term" value="P:proteolysis"/>
    <property type="evidence" value="ECO:0007669"/>
    <property type="project" value="TreeGrafter"/>
</dbReference>
<sequence length="240" mass="27781">MRERLTIPFQHFGLVNTTEDHMDMFTQHLLIKMACGFHVQACLDQARIVYNSYMASGGQQHIDPELKETILCAGVAAGGRPEWEYALEMFERTEDSQVKREMISAMACSLDIHILSSYLNSTLGENATFADRYSIAVVLEVTASDTGRALAWEFLKNNLKELRTKHKYFKCRNLATATRKFNRKVDLAEINTFWTQHCQSENRADFESEVVEPIKEKITWWKKYSPSIKSWMIKNGLIRR</sequence>
<evidence type="ECO:0000256" key="1">
    <source>
        <dbReference type="ARBA" id="ARBA00010136"/>
    </source>
</evidence>
<keyword evidence="4" id="KW-1185">Reference proteome</keyword>
<evidence type="ECO:0000313" key="4">
    <source>
        <dbReference type="Proteomes" id="UP000678393"/>
    </source>
</evidence>
<dbReference type="Gene3D" id="1.25.50.20">
    <property type="match status" value="1"/>
</dbReference>
<organism evidence="3 4">
    <name type="scientific">Candidula unifasciata</name>
    <dbReference type="NCBI Taxonomy" id="100452"/>
    <lineage>
        <taxon>Eukaryota</taxon>
        <taxon>Metazoa</taxon>
        <taxon>Spiralia</taxon>
        <taxon>Lophotrochozoa</taxon>
        <taxon>Mollusca</taxon>
        <taxon>Gastropoda</taxon>
        <taxon>Heterobranchia</taxon>
        <taxon>Euthyneura</taxon>
        <taxon>Panpulmonata</taxon>
        <taxon>Eupulmonata</taxon>
        <taxon>Stylommatophora</taxon>
        <taxon>Helicina</taxon>
        <taxon>Helicoidea</taxon>
        <taxon>Geomitridae</taxon>
        <taxon>Candidula</taxon>
    </lineage>
</organism>
<dbReference type="GO" id="GO:0005737">
    <property type="term" value="C:cytoplasm"/>
    <property type="evidence" value="ECO:0007669"/>
    <property type="project" value="TreeGrafter"/>
</dbReference>
<accession>A0A8S3ZL47</accession>
<name>A0A8S3ZL47_9EUPU</name>
<dbReference type="GO" id="GO:0016020">
    <property type="term" value="C:membrane"/>
    <property type="evidence" value="ECO:0007669"/>
    <property type="project" value="TreeGrafter"/>
</dbReference>
<dbReference type="GO" id="GO:0070006">
    <property type="term" value="F:metalloaminopeptidase activity"/>
    <property type="evidence" value="ECO:0007669"/>
    <property type="project" value="TreeGrafter"/>
</dbReference>
<dbReference type="Proteomes" id="UP000678393">
    <property type="component" value="Unassembled WGS sequence"/>
</dbReference>
<dbReference type="GO" id="GO:0005615">
    <property type="term" value="C:extracellular space"/>
    <property type="evidence" value="ECO:0007669"/>
    <property type="project" value="TreeGrafter"/>
</dbReference>
<dbReference type="Pfam" id="PF11838">
    <property type="entry name" value="ERAP1_C"/>
    <property type="match status" value="1"/>
</dbReference>
<dbReference type="PANTHER" id="PTHR11533">
    <property type="entry name" value="PROTEASE M1 ZINC METALLOPROTEASE"/>
    <property type="match status" value="1"/>
</dbReference>
<feature type="domain" description="ERAP1-like C-terminal" evidence="2">
    <location>
        <begin position="9"/>
        <end position="199"/>
    </location>
</feature>
<dbReference type="InterPro" id="IPR050344">
    <property type="entry name" value="Peptidase_M1_aminopeptidases"/>
</dbReference>